<name>A0ABV4XS20_9CYAN</name>
<dbReference type="InterPro" id="IPR028096">
    <property type="entry name" value="EfeO_Cupredoxin"/>
</dbReference>
<keyword evidence="4" id="KW-1185">Reference proteome</keyword>
<evidence type="ECO:0000313" key="4">
    <source>
        <dbReference type="Proteomes" id="UP001576784"/>
    </source>
</evidence>
<organism evidence="3 4">
    <name type="scientific">Floridaenema flaviceps BLCC-F50</name>
    <dbReference type="NCBI Taxonomy" id="3153642"/>
    <lineage>
        <taxon>Bacteria</taxon>
        <taxon>Bacillati</taxon>
        <taxon>Cyanobacteriota</taxon>
        <taxon>Cyanophyceae</taxon>
        <taxon>Oscillatoriophycideae</taxon>
        <taxon>Aerosakkonematales</taxon>
        <taxon>Aerosakkonemataceae</taxon>
        <taxon>Floridanema</taxon>
        <taxon>Floridanema flaviceps</taxon>
    </lineage>
</organism>
<feature type="domain" description="EfeO-type cupredoxin-like" evidence="2">
    <location>
        <begin position="50"/>
        <end position="137"/>
    </location>
</feature>
<accession>A0ABV4XS20</accession>
<evidence type="ECO:0000313" key="3">
    <source>
        <dbReference type="EMBL" id="MFB2894486.1"/>
    </source>
</evidence>
<dbReference type="InterPro" id="IPR052721">
    <property type="entry name" value="ET_Amicyanin"/>
</dbReference>
<sequence length="142" mass="15713">MMKYLAYFFMSVSTASLIVLLSLSSCSPHPWTTTTQPVVREYTAISQAQAKTPGSPQAATVKIRNFKFEPANVVIVEGETVQFINEDEEPHTATSTDGIFNSKALDTNQTWNYTATKPGTFPYICSIHPFMKGTLTVNPKKN</sequence>
<proteinExistence type="predicted"/>
<protein>
    <submittedName>
        <fullName evidence="3">Cupredoxin family copper-binding protein</fullName>
    </submittedName>
</protein>
<feature type="signal peptide" evidence="1">
    <location>
        <begin position="1"/>
        <end position="30"/>
    </location>
</feature>
<evidence type="ECO:0000256" key="1">
    <source>
        <dbReference type="SAM" id="SignalP"/>
    </source>
</evidence>
<dbReference type="Proteomes" id="UP001576784">
    <property type="component" value="Unassembled WGS sequence"/>
</dbReference>
<dbReference type="PANTHER" id="PTHR36507">
    <property type="entry name" value="BLL1555 PROTEIN"/>
    <property type="match status" value="1"/>
</dbReference>
<feature type="chain" id="PRO_5046515387" evidence="1">
    <location>
        <begin position="31"/>
        <end position="142"/>
    </location>
</feature>
<dbReference type="SUPFAM" id="SSF49503">
    <property type="entry name" value="Cupredoxins"/>
    <property type="match status" value="1"/>
</dbReference>
<dbReference type="RefSeq" id="WP_413264134.1">
    <property type="nucleotide sequence ID" value="NZ_JBHFNR010000114.1"/>
</dbReference>
<dbReference type="Gene3D" id="2.60.40.420">
    <property type="entry name" value="Cupredoxins - blue copper proteins"/>
    <property type="match status" value="1"/>
</dbReference>
<dbReference type="InterPro" id="IPR008972">
    <property type="entry name" value="Cupredoxin"/>
</dbReference>
<dbReference type="CDD" id="cd13921">
    <property type="entry name" value="Amicyanin"/>
    <property type="match status" value="1"/>
</dbReference>
<keyword evidence="1" id="KW-0732">Signal</keyword>
<dbReference type="EMBL" id="JBHFNR010000114">
    <property type="protein sequence ID" value="MFB2894486.1"/>
    <property type="molecule type" value="Genomic_DNA"/>
</dbReference>
<dbReference type="PROSITE" id="PS51257">
    <property type="entry name" value="PROKAR_LIPOPROTEIN"/>
    <property type="match status" value="1"/>
</dbReference>
<gene>
    <name evidence="3" type="ORF">ACE1CI_16370</name>
</gene>
<evidence type="ECO:0000259" key="2">
    <source>
        <dbReference type="Pfam" id="PF13473"/>
    </source>
</evidence>
<reference evidence="3 4" key="1">
    <citation type="submission" date="2024-09" db="EMBL/GenBank/DDBJ databases">
        <title>Floridaenema gen nov. (Aerosakkonemataceae, Aerosakkonematales ord. nov., Cyanobacteria) from benthic tropical and subtropical fresh waters, with the description of four new species.</title>
        <authorList>
            <person name="Moretto J.A."/>
            <person name="Berthold D.E."/>
            <person name="Lefler F.W."/>
            <person name="Huang I.-S."/>
            <person name="Laughinghouse H. IV."/>
        </authorList>
    </citation>
    <scope>NUCLEOTIDE SEQUENCE [LARGE SCALE GENOMIC DNA]</scope>
    <source>
        <strain evidence="3 4">BLCC-F50</strain>
    </source>
</reference>
<dbReference type="PANTHER" id="PTHR36507:SF1">
    <property type="entry name" value="BLL1555 PROTEIN"/>
    <property type="match status" value="1"/>
</dbReference>
<comment type="caution">
    <text evidence="3">The sequence shown here is derived from an EMBL/GenBank/DDBJ whole genome shotgun (WGS) entry which is preliminary data.</text>
</comment>
<dbReference type="InterPro" id="IPR035668">
    <property type="entry name" value="Amicyanin"/>
</dbReference>
<dbReference type="Pfam" id="PF13473">
    <property type="entry name" value="Cupredoxin_1"/>
    <property type="match status" value="1"/>
</dbReference>